<accession>A0A835QCH8</accession>
<gene>
    <name evidence="3" type="ORF">HPP92_016579</name>
</gene>
<sequence>MASPGSVPARTIPRPDAIRRWVFAFCIIRFDLEQGQVIEECFPADSICTEQQLIVAFSSFPDSMSHHHPRHRTSIHDSIFFFRFPSSGADEGFLYGYVFNRQRQDERLPRGGEQKSVVILSHYPYTSVFRPLLQILGPLCFDIGRTALELVASHVAAWPQPVPGSTMDLPIGGASLRAHLPPSPDDPAPAPFPPSNPSVPLGLFHDADQFFSFRGLLLHLWTLWELMILGEPLLVIAPSPTQCSEAVAALVSLVAPLLCSVDFRPYFTIHDPDFARLNSLPEGESFPPVVLGVTNLFFLKALRSIPMLSPWETLASTPPGFFPLPLAQLQQVGFLDLEGSFRLIGSLHRACSML</sequence>
<feature type="domain" description="UDENN" evidence="2">
    <location>
        <begin position="23"/>
        <end position="354"/>
    </location>
</feature>
<evidence type="ECO:0000259" key="2">
    <source>
        <dbReference type="PROSITE" id="PS50211"/>
    </source>
</evidence>
<dbReference type="OrthoDB" id="185373at2759"/>
<comment type="similarity">
    <text evidence="1">Belongs to the DENND6 family.</text>
</comment>
<dbReference type="PROSITE" id="PS50211">
    <property type="entry name" value="DENN"/>
    <property type="match status" value="1"/>
</dbReference>
<dbReference type="InterPro" id="IPR024224">
    <property type="entry name" value="DENND6"/>
</dbReference>
<dbReference type="InterPro" id="IPR037516">
    <property type="entry name" value="Tripartite_DENN"/>
</dbReference>
<dbReference type="GO" id="GO:0055037">
    <property type="term" value="C:recycling endosome"/>
    <property type="evidence" value="ECO:0007669"/>
    <property type="project" value="TreeGrafter"/>
</dbReference>
<name>A0A835QCH8_VANPL</name>
<comment type="caution">
    <text evidence="3">The sequence shown here is derived from an EMBL/GenBank/DDBJ whole genome shotgun (WGS) entry which is preliminary data.</text>
</comment>
<reference evidence="3 4" key="1">
    <citation type="journal article" date="2020" name="Nat. Food">
        <title>A phased Vanilla planifolia genome enables genetic improvement of flavour and production.</title>
        <authorList>
            <person name="Hasing T."/>
            <person name="Tang H."/>
            <person name="Brym M."/>
            <person name="Khazi F."/>
            <person name="Huang T."/>
            <person name="Chambers A.H."/>
        </authorList>
    </citation>
    <scope>NUCLEOTIDE SEQUENCE [LARGE SCALE GENOMIC DNA]</scope>
    <source>
        <tissue evidence="3">Leaf</tissue>
    </source>
</reference>
<evidence type="ECO:0000256" key="1">
    <source>
        <dbReference type="ARBA" id="ARBA00007159"/>
    </source>
</evidence>
<dbReference type="EMBL" id="JADCNL010000008">
    <property type="protein sequence ID" value="KAG0469879.1"/>
    <property type="molecule type" value="Genomic_DNA"/>
</dbReference>
<dbReference type="PANTHER" id="PTHR13677">
    <property type="entry name" value="LD41638P"/>
    <property type="match status" value="1"/>
</dbReference>
<dbReference type="AlphaFoldDB" id="A0A835QCH8"/>
<evidence type="ECO:0000313" key="4">
    <source>
        <dbReference type="Proteomes" id="UP000636800"/>
    </source>
</evidence>
<dbReference type="PANTHER" id="PTHR13677:SF0">
    <property type="entry name" value="LD41638P"/>
    <property type="match status" value="1"/>
</dbReference>
<evidence type="ECO:0000313" key="3">
    <source>
        <dbReference type="EMBL" id="KAG0469879.1"/>
    </source>
</evidence>
<protein>
    <recommendedName>
        <fullName evidence="2">UDENN domain-containing protein</fullName>
    </recommendedName>
</protein>
<proteinExistence type="inferred from homology"/>
<dbReference type="GO" id="GO:0005085">
    <property type="term" value="F:guanyl-nucleotide exchange factor activity"/>
    <property type="evidence" value="ECO:0007669"/>
    <property type="project" value="InterPro"/>
</dbReference>
<dbReference type="Proteomes" id="UP000636800">
    <property type="component" value="Unassembled WGS sequence"/>
</dbReference>
<organism evidence="3 4">
    <name type="scientific">Vanilla planifolia</name>
    <name type="common">Vanilla</name>
    <dbReference type="NCBI Taxonomy" id="51239"/>
    <lineage>
        <taxon>Eukaryota</taxon>
        <taxon>Viridiplantae</taxon>
        <taxon>Streptophyta</taxon>
        <taxon>Embryophyta</taxon>
        <taxon>Tracheophyta</taxon>
        <taxon>Spermatophyta</taxon>
        <taxon>Magnoliopsida</taxon>
        <taxon>Liliopsida</taxon>
        <taxon>Asparagales</taxon>
        <taxon>Orchidaceae</taxon>
        <taxon>Vanilloideae</taxon>
        <taxon>Vanilleae</taxon>
        <taxon>Vanilla</taxon>
    </lineage>
</organism>
<keyword evidence="4" id="KW-1185">Reference proteome</keyword>